<evidence type="ECO:0000313" key="1">
    <source>
        <dbReference type="EMBL" id="AHM04646.1"/>
    </source>
</evidence>
<keyword evidence="2" id="KW-1185">Reference proteome</keyword>
<dbReference type="EMBL" id="CP004372">
    <property type="protein sequence ID" value="AHM04646.1"/>
    <property type="molecule type" value="Genomic_DNA"/>
</dbReference>
<evidence type="ECO:0000313" key="2">
    <source>
        <dbReference type="Proteomes" id="UP000019593"/>
    </source>
</evidence>
<dbReference type="AlphaFoldDB" id="W8S6V4"/>
<dbReference type="HOGENOM" id="CLU_007558_1_0_5"/>
<dbReference type="KEGG" id="red:roselon_02310"/>
<dbReference type="Proteomes" id="UP000019593">
    <property type="component" value="Chromosome"/>
</dbReference>
<dbReference type="PATRIC" id="fig|1294273.3.peg.2281"/>
<evidence type="ECO:0008006" key="3">
    <source>
        <dbReference type="Google" id="ProtNLM"/>
    </source>
</evidence>
<name>W8S6V4_9RHOB</name>
<protein>
    <recommendedName>
        <fullName evidence="3">Outer membrane lipoprotein</fullName>
    </recommendedName>
</protein>
<gene>
    <name evidence="1" type="ORF">roselon_02310</name>
</gene>
<dbReference type="Pfam" id="PF06082">
    <property type="entry name" value="YjbH"/>
    <property type="match status" value="1"/>
</dbReference>
<dbReference type="InterPro" id="IPR010344">
    <property type="entry name" value="YbjH"/>
</dbReference>
<proteinExistence type="predicted"/>
<dbReference type="eggNOG" id="COG3637">
    <property type="taxonomic scope" value="Bacteria"/>
</dbReference>
<reference evidence="1 2" key="1">
    <citation type="submission" date="2013-03" db="EMBL/GenBank/DDBJ databases">
        <authorList>
            <person name="Fiebig A."/>
            <person name="Goeker M."/>
            <person name="Klenk H.-P.P."/>
        </authorList>
    </citation>
    <scope>NUCLEOTIDE SEQUENCE [LARGE SCALE GENOMIC DNA]</scope>
    <source>
        <strain evidence="2">DSM 19469</strain>
    </source>
</reference>
<organism evidence="1 2">
    <name type="scientific">Roseicyclus elongatus DSM 19469</name>
    <dbReference type="NCBI Taxonomy" id="1294273"/>
    <lineage>
        <taxon>Bacteria</taxon>
        <taxon>Pseudomonadati</taxon>
        <taxon>Pseudomonadota</taxon>
        <taxon>Alphaproteobacteria</taxon>
        <taxon>Rhodobacterales</taxon>
        <taxon>Roseobacteraceae</taxon>
        <taxon>Roseicyclus</taxon>
    </lineage>
</organism>
<dbReference type="STRING" id="1294273.roselon_02310"/>
<accession>W8S6V4</accession>
<sequence>MAIATDGAADTLSSMPTLNYYGLPGLVDMPSANVLPDADLAFTGSYIDGTVRGTLAFQVLPSLTATFRYAGTPDFQPGSSAISEPYFLDRSFDLHWQVIEEESWWPSLAVGIRDIAGTGIYGGEYIVATRHFGARDQLAVTAGLGFGRLGGRDAFDNPFGLGDRPARDVGEGGTVNVDQFFRGDAAFFGGIEYQATDRLRLQLEYSSDLYREEVADGVITIESPINVGATYDLGDWGQIGAHYLYGTTVGLTYSIATSPRRGVVAGSFDRAPEPVLPRPRADNGYSTAWVAQADGPPILRDNVERLFEEDGGLELVSLALDPGRATLRVRNIVYPQEAQALGRVLRVMSVTMPHSVEVFEVIFTVNGADASRVRVNRRDVEALEHDVNGPSRLLAGAEVEGAGQVRDPATISIPGSAPNRLTWGVGPYVETALFDPETPFRADLGIEAEARYEFGDGFVAEGVVRLPLVGNLSEARIVDGIEPGGPFPVRSEGALYHQESELHIPRLTLSHYGQIGSDFYTRLSFGYLERMFAGASGEILWQRADSPLGLGVELNHVWRRDFDGLFGVQDYSVTSGHVSAYFPIMDDFSGQVDVGRYLAGDYGATFRVDRDFANGWSVGAFATFTDVSFEEFGEGSFDKGIELTIPTTWFFGTSTRNTVTTVLRPIQRDGGARLQVEGRLHDLITDYHRPNLEETEGMLWR</sequence>